<organism evidence="1 2">
    <name type="scientific">Enterobacter wuhouensis</name>
    <dbReference type="NCBI Taxonomy" id="2529381"/>
    <lineage>
        <taxon>Bacteria</taxon>
        <taxon>Pseudomonadati</taxon>
        <taxon>Pseudomonadota</taxon>
        <taxon>Gammaproteobacteria</taxon>
        <taxon>Enterobacterales</taxon>
        <taxon>Enterobacteriaceae</taxon>
        <taxon>Enterobacter</taxon>
    </lineage>
</organism>
<name>A0A4R0FYG8_9ENTR</name>
<dbReference type="RefSeq" id="WP_004136907.1">
    <property type="nucleotide sequence ID" value="NZ_SJOO01000015.1"/>
</dbReference>
<sequence length="536" mass="60627">MQNLLPYTVIPKMPEPYIPVQNRTPEGYPVCAFPPVMRDVIDALYNETGIPAELIAGAVLAAASLACQAHIEVVPPHSSDPMHCALYLLTLAVSGEGKTSISKKVMKPFYRFAEQMKQQHDGLMKAHLRADNIWKIHQKALTSNLYTAIKSGSEGTEEERLLDEHAETRQQPPTRLAMLYDDTTAKALLEGLSRYSEAGVVSDEAITFFKGYLKNNLGLLNKAWDGETYEYHRPGGEEYDINACLTLALMVQPPVFENYCRNHGELSKGSGFLSRFLYINTISTLGRRHTNTGHAQSDEALNVFHQKINQLLDKQKVRFYSNDSQKQTLRLSDDATAYWAEKQSDLSRKAAPGQQMEHISEIAAKAGANALRVAAILTYMYSPESLCISRGVIQAAFKIVEWHLEEAERLFFPSSERNAFMEDVYEMFRWLKEKFLDNEGYPLRKNEVNRNGPNRLRDASKSQSVLEQLIALGLICFIRPGRHSAVYIAMPSLECRHSWCIPPAFLENGHNPIIASPENVTGRYGFEYFDFNRLEY</sequence>
<dbReference type="EMBL" id="SJOO01000015">
    <property type="protein sequence ID" value="TCB88243.1"/>
    <property type="molecule type" value="Genomic_DNA"/>
</dbReference>
<accession>A0A4R0FYG8</accession>
<dbReference type="OrthoDB" id="9067983at2"/>
<evidence type="ECO:0000313" key="1">
    <source>
        <dbReference type="EMBL" id="TCB88243.1"/>
    </source>
</evidence>
<dbReference type="AlphaFoldDB" id="A0A4R0FYG8"/>
<reference evidence="1 2" key="1">
    <citation type="submission" date="2019-02" db="EMBL/GenBank/DDBJ databases">
        <title>The draft genome of Enterobacter spp. strains.</title>
        <authorList>
            <person name="Wang C."/>
            <person name="Feng Y."/>
            <person name="Zong Z."/>
        </authorList>
    </citation>
    <scope>NUCLEOTIDE SEQUENCE [LARGE SCALE GENOMIC DNA]</scope>
    <source>
        <strain evidence="1 2">WCHEW120002</strain>
    </source>
</reference>
<comment type="caution">
    <text evidence="1">The sequence shown here is derived from an EMBL/GenBank/DDBJ whole genome shotgun (WGS) entry which is preliminary data.</text>
</comment>
<dbReference type="Pfam" id="PF13148">
    <property type="entry name" value="DUF3987"/>
    <property type="match status" value="1"/>
</dbReference>
<gene>
    <name evidence="1" type="ORF">E0L20_21695</name>
</gene>
<protein>
    <submittedName>
        <fullName evidence="1">DUF3987 domain-containing protein</fullName>
    </submittedName>
</protein>
<evidence type="ECO:0000313" key="2">
    <source>
        <dbReference type="Proteomes" id="UP000291424"/>
    </source>
</evidence>
<proteinExistence type="predicted"/>
<dbReference type="Proteomes" id="UP000291424">
    <property type="component" value="Unassembled WGS sequence"/>
</dbReference>
<dbReference type="InterPro" id="IPR025048">
    <property type="entry name" value="DUF3987"/>
</dbReference>